<protein>
    <submittedName>
        <fullName evidence="1">Uncharacterized protein</fullName>
    </submittedName>
</protein>
<accession>A0A4D7QNR4</accession>
<sequence>MARAPKNIPAAAALSPDVVTAQIRAAVDDAVMADRIRIWSIMETDAAKARPALAAELAIMQGMSAENALTILGKVPAEDPTFAAINRQADAFTALMAQVGSTGIPFEPTAPAAAARAGELSPERAEQIAHFAKKASGLPFNPGF</sequence>
<dbReference type="KEGG" id="paqt:E8L99_16535"/>
<name>A0A4D7QNR4_9HYPH</name>
<organism evidence="1 2">
    <name type="scientific">Phreatobacter aquaticus</name>
    <dbReference type="NCBI Taxonomy" id="2570229"/>
    <lineage>
        <taxon>Bacteria</taxon>
        <taxon>Pseudomonadati</taxon>
        <taxon>Pseudomonadota</taxon>
        <taxon>Alphaproteobacteria</taxon>
        <taxon>Hyphomicrobiales</taxon>
        <taxon>Phreatobacteraceae</taxon>
        <taxon>Phreatobacter</taxon>
    </lineage>
</organism>
<dbReference type="AlphaFoldDB" id="A0A4D7QNR4"/>
<dbReference type="EMBL" id="CP039865">
    <property type="protein sequence ID" value="QCK87249.1"/>
    <property type="molecule type" value="Genomic_DNA"/>
</dbReference>
<evidence type="ECO:0000313" key="1">
    <source>
        <dbReference type="EMBL" id="QCK87249.1"/>
    </source>
</evidence>
<dbReference type="Proteomes" id="UP000298588">
    <property type="component" value="Chromosome"/>
</dbReference>
<proteinExistence type="predicted"/>
<evidence type="ECO:0000313" key="2">
    <source>
        <dbReference type="Proteomes" id="UP000298588"/>
    </source>
</evidence>
<reference evidence="1 2" key="1">
    <citation type="submission" date="2019-04" db="EMBL/GenBank/DDBJ databases">
        <title>Phreatobacter aquaticus sp. nov.</title>
        <authorList>
            <person name="Choi A."/>
            <person name="Baek K."/>
        </authorList>
    </citation>
    <scope>NUCLEOTIDE SEQUENCE [LARGE SCALE GENOMIC DNA]</scope>
    <source>
        <strain evidence="1 2">NMCR1094</strain>
    </source>
</reference>
<keyword evidence="2" id="KW-1185">Reference proteome</keyword>
<gene>
    <name evidence="1" type="ORF">E8L99_16535</name>
</gene>
<dbReference type="RefSeq" id="WP_137100578.1">
    <property type="nucleotide sequence ID" value="NZ_CP039865.1"/>
</dbReference>